<dbReference type="Gene3D" id="3.10.20.90">
    <property type="entry name" value="Phosphatidylinositol 3-kinase Catalytic Subunit, Chain A, domain 1"/>
    <property type="match status" value="1"/>
</dbReference>
<feature type="region of interest" description="Disordered" evidence="1">
    <location>
        <begin position="162"/>
        <end position="339"/>
    </location>
</feature>
<keyword evidence="3" id="KW-1185">Reference proteome</keyword>
<feature type="region of interest" description="Disordered" evidence="1">
    <location>
        <begin position="791"/>
        <end position="871"/>
    </location>
</feature>
<dbReference type="STRING" id="400727.A0A2T7PCJ8"/>
<dbReference type="EMBL" id="PZQS01000005">
    <property type="protein sequence ID" value="PVD31148.1"/>
    <property type="molecule type" value="Genomic_DNA"/>
</dbReference>
<feature type="compositionally biased region" description="Polar residues" evidence="1">
    <location>
        <begin position="692"/>
        <end position="702"/>
    </location>
</feature>
<name>A0A2T7PCJ8_POMCA</name>
<organism evidence="2 3">
    <name type="scientific">Pomacea canaliculata</name>
    <name type="common">Golden apple snail</name>
    <dbReference type="NCBI Taxonomy" id="400727"/>
    <lineage>
        <taxon>Eukaryota</taxon>
        <taxon>Metazoa</taxon>
        <taxon>Spiralia</taxon>
        <taxon>Lophotrochozoa</taxon>
        <taxon>Mollusca</taxon>
        <taxon>Gastropoda</taxon>
        <taxon>Caenogastropoda</taxon>
        <taxon>Architaenioglossa</taxon>
        <taxon>Ampullarioidea</taxon>
        <taxon>Ampullariidae</taxon>
        <taxon>Pomacea</taxon>
    </lineage>
</organism>
<gene>
    <name evidence="2" type="ORF">C0Q70_10426</name>
</gene>
<reference evidence="2 3" key="1">
    <citation type="submission" date="2018-04" db="EMBL/GenBank/DDBJ databases">
        <title>The genome of golden apple snail Pomacea canaliculata provides insight into stress tolerance and invasive adaptation.</title>
        <authorList>
            <person name="Liu C."/>
            <person name="Liu B."/>
            <person name="Ren Y."/>
            <person name="Zhang Y."/>
            <person name="Wang H."/>
            <person name="Li S."/>
            <person name="Jiang F."/>
            <person name="Yin L."/>
            <person name="Zhang G."/>
            <person name="Qian W."/>
            <person name="Fan W."/>
        </authorList>
    </citation>
    <scope>NUCLEOTIDE SEQUENCE [LARGE SCALE GENOMIC DNA]</scope>
    <source>
        <strain evidence="2">SZHN2017</strain>
        <tissue evidence="2">Muscle</tissue>
    </source>
</reference>
<evidence type="ECO:0000313" key="2">
    <source>
        <dbReference type="EMBL" id="PVD31148.1"/>
    </source>
</evidence>
<feature type="compositionally biased region" description="Low complexity" evidence="1">
    <location>
        <begin position="313"/>
        <end position="324"/>
    </location>
</feature>
<protein>
    <submittedName>
        <fullName evidence="2">Uncharacterized protein</fullName>
    </submittedName>
</protein>
<feature type="compositionally biased region" description="Basic and acidic residues" evidence="1">
    <location>
        <begin position="714"/>
        <end position="742"/>
    </location>
</feature>
<feature type="region of interest" description="Disordered" evidence="1">
    <location>
        <begin position="884"/>
        <end position="944"/>
    </location>
</feature>
<dbReference type="AlphaFoldDB" id="A0A2T7PCJ8"/>
<feature type="compositionally biased region" description="Pro residues" evidence="1">
    <location>
        <begin position="485"/>
        <end position="498"/>
    </location>
</feature>
<feature type="compositionally biased region" description="Acidic residues" evidence="1">
    <location>
        <begin position="678"/>
        <end position="689"/>
    </location>
</feature>
<feature type="region of interest" description="Disordered" evidence="1">
    <location>
        <begin position="353"/>
        <end position="392"/>
    </location>
</feature>
<feature type="compositionally biased region" description="Polar residues" evidence="1">
    <location>
        <begin position="886"/>
        <end position="896"/>
    </location>
</feature>
<feature type="compositionally biased region" description="Polar residues" evidence="1">
    <location>
        <begin position="599"/>
        <end position="608"/>
    </location>
</feature>
<feature type="compositionally biased region" description="Low complexity" evidence="1">
    <location>
        <begin position="839"/>
        <end position="855"/>
    </location>
</feature>
<dbReference type="Proteomes" id="UP000245119">
    <property type="component" value="Linkage Group LG5"/>
</dbReference>
<feature type="compositionally biased region" description="Acidic residues" evidence="1">
    <location>
        <begin position="797"/>
        <end position="806"/>
    </location>
</feature>
<comment type="caution">
    <text evidence="2">The sequence shown here is derived from an EMBL/GenBank/DDBJ whole genome shotgun (WGS) entry which is preliminary data.</text>
</comment>
<proteinExistence type="predicted"/>
<feature type="region of interest" description="Disordered" evidence="1">
    <location>
        <begin position="480"/>
        <end position="547"/>
    </location>
</feature>
<feature type="compositionally biased region" description="Low complexity" evidence="1">
    <location>
        <begin position="609"/>
        <end position="623"/>
    </location>
</feature>
<evidence type="ECO:0000313" key="3">
    <source>
        <dbReference type="Proteomes" id="UP000245119"/>
    </source>
</evidence>
<sequence>MFRWKEKSVNLLSASNGALSGLGGSSYISYSLGDLTEGQITQRFTINLPGGQKTVMRINPNLTLEQVLVKVCQEKHLEAPRYTFQHLNNPLTPLNMKSSVTEYRLTEINLIPAGMSPAAADYARSMPDLSKGGTSYDYSMAYMPETGETKKKRGLLSFLKKDKKFKPPTIQHSAEARLSTSQQKSMPQAHKPTTPPPERRRTCITPWEPLILGPRQPFLRPPPHEAGKKRPAPLPPGAREASEASTHTPASSVPGRDNTAVRETVSTGPKAGPDVMISRLHSRNSSDSSGYHELTLSGTESPEASRLRPNFKTSIDTTSIESTDANGDSGIQEVSPVSGSSLLSAEEDVYAVPMKSKAKQQTQKSAEKLKPIPSTKKKKAPPPSHQRGSSCNQNICCCVYPVIEEPEIKEHPTLDREEAEEPFSLEDILEGVDLDDESPFKVIDEPDEQWDDDEQEKQFMMVETASVLSEDVEVPEDFRLRPCAFNPPPPPLEPPPDYSPLESRKFADKSTVVGEDNASLAPLSLKSSPVAPRRRRDSQTSIDSVDTVEGVSLAFQEIISAAEEAMAAEGWMEGDGDYKNKMAVFSEKNKAAQADEDQFSNNISGSPQDTDSVSDSGSSSQSSFGQANNYGESEDSVTPEPDNSQCAHQNSVLENEFAMTEEIEAPVETVPPPLEFQNSEDTEDEEEVIVDSASSIGVQPIQTIDVVNPTPPQAEDKATIKKPVKESPPKEEFVLTTEDLKNSTEAVKGGSPSLAPKHIVADSKTSSSSQPVAKGDQPSFVLPSMRIISVLEPPGFSDDDASSENTDDYRYQSTVKLLMENHSEDVSSPTDDSSERRSSTSSRHLSDASSSSISSAVGELQSDLTEEEKYQQLQQNLTRWQQQLLHNQLETQSQQHKPPKSLQKDPTPSPPHPPSPPSAPKLVKTWEAPKQQRPPAKKFEPQLDPREELMIAIRSFGGRQGFTPSKLGSDA</sequence>
<accession>A0A2T7PCJ8</accession>
<feature type="compositionally biased region" description="Pro residues" evidence="1">
    <location>
        <begin position="907"/>
        <end position="919"/>
    </location>
</feature>
<dbReference type="OrthoDB" id="8882621at2759"/>
<feature type="compositionally biased region" description="Polar residues" evidence="1">
    <location>
        <begin position="641"/>
        <end position="653"/>
    </location>
</feature>
<feature type="compositionally biased region" description="Low complexity" evidence="1">
    <location>
        <begin position="518"/>
        <end position="531"/>
    </location>
</feature>
<evidence type="ECO:0000256" key="1">
    <source>
        <dbReference type="SAM" id="MobiDB-lite"/>
    </source>
</evidence>
<feature type="region of interest" description="Disordered" evidence="1">
    <location>
        <begin position="589"/>
        <end position="779"/>
    </location>
</feature>